<dbReference type="EnsemblMetazoa" id="HelroT185050">
    <property type="protein sequence ID" value="HelroP185050"/>
    <property type="gene ID" value="HelroG185050"/>
</dbReference>
<dbReference type="InParanoid" id="T1FMB9"/>
<proteinExistence type="inferred from homology"/>
<gene>
    <name evidence="12" type="primary">20209968</name>
    <name evidence="11" type="ORF">HELRODRAFT_185050</name>
</gene>
<keyword evidence="13" id="KW-1185">Reference proteome</keyword>
<dbReference type="GO" id="GO:0003677">
    <property type="term" value="F:DNA binding"/>
    <property type="evidence" value="ECO:0007669"/>
    <property type="project" value="InterPro"/>
</dbReference>
<dbReference type="eggNOG" id="KOG1625">
    <property type="taxonomic scope" value="Eukaryota"/>
</dbReference>
<dbReference type="AlphaFoldDB" id="T1FMB9"/>
<dbReference type="OrthoDB" id="336885at2759"/>
<name>T1FMB9_HELRO</name>
<dbReference type="OMA" id="QQFDEMG"/>
<reference evidence="13" key="1">
    <citation type="submission" date="2012-12" db="EMBL/GenBank/DDBJ databases">
        <authorList>
            <person name="Hellsten U."/>
            <person name="Grimwood J."/>
            <person name="Chapman J.A."/>
            <person name="Shapiro H."/>
            <person name="Aerts A."/>
            <person name="Otillar R.P."/>
            <person name="Terry A.Y."/>
            <person name="Boore J.L."/>
            <person name="Simakov O."/>
            <person name="Marletaz F."/>
            <person name="Cho S.-J."/>
            <person name="Edsinger-Gonzales E."/>
            <person name="Havlak P."/>
            <person name="Kuo D.-H."/>
            <person name="Larsson T."/>
            <person name="Lv J."/>
            <person name="Arendt D."/>
            <person name="Savage R."/>
            <person name="Osoegawa K."/>
            <person name="de Jong P."/>
            <person name="Lindberg D.R."/>
            <person name="Seaver E.C."/>
            <person name="Weisblat D.A."/>
            <person name="Putnam N.H."/>
            <person name="Grigoriev I.V."/>
            <person name="Rokhsar D.S."/>
        </authorList>
    </citation>
    <scope>NUCLEOTIDE SEQUENCE</scope>
</reference>
<organism evidence="12 13">
    <name type="scientific">Helobdella robusta</name>
    <name type="common">Californian leech</name>
    <dbReference type="NCBI Taxonomy" id="6412"/>
    <lineage>
        <taxon>Eukaryota</taxon>
        <taxon>Metazoa</taxon>
        <taxon>Spiralia</taxon>
        <taxon>Lophotrochozoa</taxon>
        <taxon>Annelida</taxon>
        <taxon>Clitellata</taxon>
        <taxon>Hirudinea</taxon>
        <taxon>Rhynchobdellida</taxon>
        <taxon>Glossiphoniidae</taxon>
        <taxon>Helobdella</taxon>
    </lineage>
</organism>
<feature type="domain" description="DNA polymerase alpha subunit B N-terminal" evidence="9">
    <location>
        <begin position="6"/>
        <end position="73"/>
    </location>
</feature>
<dbReference type="GO" id="GO:0006270">
    <property type="term" value="P:DNA replication initiation"/>
    <property type="evidence" value="ECO:0000318"/>
    <property type="project" value="GO_Central"/>
</dbReference>
<feature type="domain" description="DNA polymerase alpha subunit B OB" evidence="10">
    <location>
        <begin position="226"/>
        <end position="297"/>
    </location>
</feature>
<comment type="function">
    <text evidence="6">Accessory subunit of the DNA polymerase alpha complex (also known as the alpha DNA polymerase-primase complex) which plays an essential role in the initiation of DNA synthesis.</text>
</comment>
<evidence type="ECO:0000259" key="8">
    <source>
        <dbReference type="Pfam" id="PF04042"/>
    </source>
</evidence>
<evidence type="ECO:0000256" key="3">
    <source>
        <dbReference type="ARBA" id="ARBA00018596"/>
    </source>
</evidence>
<feature type="compositionally biased region" description="Polar residues" evidence="7">
    <location>
        <begin position="132"/>
        <end position="146"/>
    </location>
</feature>
<evidence type="ECO:0000256" key="2">
    <source>
        <dbReference type="ARBA" id="ARBA00007299"/>
    </source>
</evidence>
<dbReference type="HOGENOM" id="CLU_014923_3_1_1"/>
<evidence type="ECO:0000256" key="5">
    <source>
        <dbReference type="ARBA" id="ARBA00023242"/>
    </source>
</evidence>
<reference evidence="11 13" key="2">
    <citation type="journal article" date="2013" name="Nature">
        <title>Insights into bilaterian evolution from three spiralian genomes.</title>
        <authorList>
            <person name="Simakov O."/>
            <person name="Marletaz F."/>
            <person name="Cho S.J."/>
            <person name="Edsinger-Gonzales E."/>
            <person name="Havlak P."/>
            <person name="Hellsten U."/>
            <person name="Kuo D.H."/>
            <person name="Larsson T."/>
            <person name="Lv J."/>
            <person name="Arendt D."/>
            <person name="Savage R."/>
            <person name="Osoegawa K."/>
            <person name="de Jong P."/>
            <person name="Grimwood J."/>
            <person name="Chapman J.A."/>
            <person name="Shapiro H."/>
            <person name="Aerts A."/>
            <person name="Otillar R.P."/>
            <person name="Terry A.Y."/>
            <person name="Boore J.L."/>
            <person name="Grigoriev I.V."/>
            <person name="Lindberg D.R."/>
            <person name="Seaver E.C."/>
            <person name="Weisblat D.A."/>
            <person name="Putnam N.H."/>
            <person name="Rokhsar D.S."/>
        </authorList>
    </citation>
    <scope>NUCLEOTIDE SEQUENCE</scope>
</reference>
<dbReference type="RefSeq" id="XP_009022976.1">
    <property type="nucleotide sequence ID" value="XM_009024728.1"/>
</dbReference>
<dbReference type="GO" id="GO:0005658">
    <property type="term" value="C:alpha DNA polymerase:primase complex"/>
    <property type="evidence" value="ECO:0000318"/>
    <property type="project" value="GO_Central"/>
</dbReference>
<feature type="region of interest" description="Disordered" evidence="7">
    <location>
        <begin position="128"/>
        <end position="152"/>
    </location>
</feature>
<dbReference type="KEGG" id="hro:HELRODRAFT_185050"/>
<dbReference type="CTD" id="20209968"/>
<feature type="domain" description="DNA polymerase alpha/delta/epsilon subunit B" evidence="8">
    <location>
        <begin position="319"/>
        <end position="518"/>
    </location>
</feature>
<keyword evidence="5 6" id="KW-0539">Nucleus</keyword>
<dbReference type="EMBL" id="KB097143">
    <property type="protein sequence ID" value="ESN99074.1"/>
    <property type="molecule type" value="Genomic_DNA"/>
</dbReference>
<reference evidence="12" key="3">
    <citation type="submission" date="2015-06" db="UniProtKB">
        <authorList>
            <consortium name="EnsemblMetazoa"/>
        </authorList>
    </citation>
    <scope>IDENTIFICATION</scope>
</reference>
<dbReference type="InterPro" id="IPR007185">
    <property type="entry name" value="DNA_pol_a/d/e_bsu"/>
</dbReference>
<dbReference type="InterPro" id="IPR043034">
    <property type="entry name" value="DNA_pol_alpha_B_N_sf"/>
</dbReference>
<dbReference type="PIRSF" id="PIRSF018300">
    <property type="entry name" value="DNA_pol_alph_2"/>
    <property type="match status" value="1"/>
</dbReference>
<comment type="subcellular location">
    <subcellularLocation>
        <location evidence="1 6">Nucleus</location>
    </subcellularLocation>
</comment>
<keyword evidence="4 6" id="KW-0235">DNA replication</keyword>
<dbReference type="PANTHER" id="PTHR23061">
    <property type="entry name" value="DNA POLYMERASE 2 ALPHA 70 KDA SUBUNIT"/>
    <property type="match status" value="1"/>
</dbReference>
<dbReference type="Pfam" id="PF08418">
    <property type="entry name" value="Pol_alpha_B_N"/>
    <property type="match status" value="1"/>
</dbReference>
<dbReference type="Gene3D" id="3.60.21.60">
    <property type="match status" value="1"/>
</dbReference>
<evidence type="ECO:0000256" key="1">
    <source>
        <dbReference type="ARBA" id="ARBA00004123"/>
    </source>
</evidence>
<dbReference type="STRING" id="6412.T1FMB9"/>
<dbReference type="EMBL" id="AMQM01001108">
    <property type="status" value="NOT_ANNOTATED_CDS"/>
    <property type="molecule type" value="Genomic_DNA"/>
</dbReference>
<evidence type="ECO:0000313" key="13">
    <source>
        <dbReference type="Proteomes" id="UP000015101"/>
    </source>
</evidence>
<evidence type="ECO:0000313" key="12">
    <source>
        <dbReference type="EnsemblMetazoa" id="HelroP185050"/>
    </source>
</evidence>
<evidence type="ECO:0000256" key="6">
    <source>
        <dbReference type="PIRNR" id="PIRNR018300"/>
    </source>
</evidence>
<evidence type="ECO:0000259" key="9">
    <source>
        <dbReference type="Pfam" id="PF08418"/>
    </source>
</evidence>
<comment type="similarity">
    <text evidence="2 6">Belongs to the DNA polymerase alpha subunit B family.</text>
</comment>
<evidence type="ECO:0000259" key="10">
    <source>
        <dbReference type="Pfam" id="PF22062"/>
    </source>
</evidence>
<dbReference type="FunCoup" id="T1FMB9">
    <property type="interactions" value="1010"/>
</dbReference>
<evidence type="ECO:0000256" key="4">
    <source>
        <dbReference type="ARBA" id="ARBA00022705"/>
    </source>
</evidence>
<protein>
    <recommendedName>
        <fullName evidence="3 6">DNA polymerase alpha subunit B</fullName>
    </recommendedName>
</protein>
<dbReference type="InterPro" id="IPR013627">
    <property type="entry name" value="Pol_alpha_B_N"/>
</dbReference>
<evidence type="ECO:0000256" key="7">
    <source>
        <dbReference type="SAM" id="MobiDB-lite"/>
    </source>
</evidence>
<dbReference type="Gene3D" id="1.10.8.530">
    <property type="entry name" value="DNA polymerase alpha-primase, subunit B, N-terminal domain"/>
    <property type="match status" value="1"/>
</dbReference>
<sequence length="575" mass="65015">MSLSLEDFKQEFAEWDLVFPVNLYDKIKEVCEKYDLSAEDFVSSWQAHKQNHKIKVNLNLEHLDFFAREEFEKKFVKKSSKVRSIPKTPIVNNHEANTPASSKKRPIDITPEMANKKIILSEEDQFVGTPSRAPSSLNGMTPSAKYSSRKNKGEVVASNCENSLNDRRLWRRQDVNRLVTVLDYEEAREMKPHCKYMFHRASEKYYTLNFMISDMQQRLLSTGVVEEFTSIGNVFQDPQIVIGRVNFDVMDKQLSLEEENTGLTVPLSLNSLADYFIFTGQVAAFECTNPTGKCLNALRFIEPVYPPQPPLKDFKDLSVLVACGPFSTQDSTMYEPLNDLITQIEQNTPDLCILLGPFIDTEFAELQINEDLGSLQQNCFNKLKEMAASLHCHVVIIPSQRDFLHEFVYPQPPFKLSSSSFVSYMSDPCTLDVDGLVIGVTSTDVLMHMSKDVISKSQKNVDRFTKLVQTFLGQHNFYPVNPPSNEVNVDLELFDVYAKLTVTPHLLILPSELKCFVKTVNCCTCVNPGKLSKKEAGGTYAHIKIRANAPAVNVGENSPGNIENNVTCEVKVVKI</sequence>
<dbReference type="Proteomes" id="UP000015101">
    <property type="component" value="Unassembled WGS sequence"/>
</dbReference>
<dbReference type="Pfam" id="PF04042">
    <property type="entry name" value="DNA_pol_E_B"/>
    <property type="match status" value="1"/>
</dbReference>
<evidence type="ECO:0000313" key="11">
    <source>
        <dbReference type="EMBL" id="ESN99074.1"/>
    </source>
</evidence>
<dbReference type="InterPro" id="IPR016722">
    <property type="entry name" value="DNA_pol_alpha_bsu"/>
</dbReference>
<dbReference type="InterPro" id="IPR054300">
    <property type="entry name" value="OB_DPOA2"/>
</dbReference>
<dbReference type="PANTHER" id="PTHR23061:SF12">
    <property type="entry name" value="DNA POLYMERASE ALPHA SUBUNIT B"/>
    <property type="match status" value="1"/>
</dbReference>
<accession>T1FMB9</accession>
<dbReference type="GeneID" id="20209968"/>
<dbReference type="Pfam" id="PF22062">
    <property type="entry name" value="OB_DPOA2"/>
    <property type="match status" value="1"/>
</dbReference>